<evidence type="ECO:0000256" key="1">
    <source>
        <dbReference type="SAM" id="Phobius"/>
    </source>
</evidence>
<evidence type="ECO:0000313" key="2">
    <source>
        <dbReference type="EMBL" id="MBS8121426.1"/>
    </source>
</evidence>
<feature type="transmembrane region" description="Helical" evidence="1">
    <location>
        <begin position="112"/>
        <end position="136"/>
    </location>
</feature>
<keyword evidence="1" id="KW-0472">Membrane</keyword>
<reference evidence="2 3" key="1">
    <citation type="journal article" date="2021" name="Nat. Commun.">
        <title>Reductive evolution and unique predatory mode in the CPR bacterium Vampirococcus lugosii.</title>
        <authorList>
            <person name="Moreira D."/>
            <person name="Zivanovic Y."/>
            <person name="Lopez-Archilla A.I."/>
            <person name="Iniesto M."/>
            <person name="Lopez-Garcia P."/>
        </authorList>
    </citation>
    <scope>NUCLEOTIDE SEQUENCE [LARGE SCALE GENOMIC DNA]</scope>
    <source>
        <strain evidence="2">Chiprana</strain>
    </source>
</reference>
<proteinExistence type="predicted"/>
<dbReference type="Proteomes" id="UP000680365">
    <property type="component" value="Unassembled WGS sequence"/>
</dbReference>
<organism evidence="2 3">
    <name type="scientific">Candidatus Vampirococcus lugosii</name>
    <dbReference type="NCBI Taxonomy" id="2789015"/>
    <lineage>
        <taxon>Bacteria</taxon>
        <taxon>Candidatus Absconditibacteriota</taxon>
        <taxon>Vampirococcus</taxon>
    </lineage>
</organism>
<gene>
    <name evidence="2" type="ORF">VAMP_2n139</name>
</gene>
<sequence length="142" mass="16412">MSNNKMLIFTLFFMSIVFIMFGVIFGYPAIKMFFSKDKVLIEGKIIGFEIGYIDGKECFYPSIQYECSGKKLNYTTKIGTTGKKININETVELYCNPNQPDNVIMNNFGDKYLGLLFLFIGLLLLIINLFIIYFFMAYKSQN</sequence>
<name>A0ABS5QJE2_9BACT</name>
<feature type="transmembrane region" description="Helical" evidence="1">
    <location>
        <begin position="6"/>
        <end position="30"/>
    </location>
</feature>
<accession>A0ABS5QJE2</accession>
<evidence type="ECO:0008006" key="4">
    <source>
        <dbReference type="Google" id="ProtNLM"/>
    </source>
</evidence>
<keyword evidence="3" id="KW-1185">Reference proteome</keyword>
<keyword evidence="1" id="KW-1133">Transmembrane helix</keyword>
<protein>
    <recommendedName>
        <fullName evidence="4">DUF3592 domain-containing protein</fullName>
    </recommendedName>
</protein>
<dbReference type="EMBL" id="JAEDAM010000001">
    <property type="protein sequence ID" value="MBS8121426.1"/>
    <property type="molecule type" value="Genomic_DNA"/>
</dbReference>
<keyword evidence="1" id="KW-0812">Transmembrane</keyword>
<evidence type="ECO:0000313" key="3">
    <source>
        <dbReference type="Proteomes" id="UP000680365"/>
    </source>
</evidence>
<comment type="caution">
    <text evidence="2">The sequence shown here is derived from an EMBL/GenBank/DDBJ whole genome shotgun (WGS) entry which is preliminary data.</text>
</comment>
<dbReference type="RefSeq" id="WP_213347934.1">
    <property type="nucleotide sequence ID" value="NZ_JAEDAM010000001.1"/>
</dbReference>